<sequence length="246" mass="27609">MLIIPAIDIKDGRCVRLKQGRMDEFTNYDNNPIFIAEKFIKAGARRLHLIDLNGAIKGKPINENVIKQITKNYPDIPIQIGGGIRNRETIQYYLDAGVSHVILGTIAVLNTNFVIKILEEFGNNIIISMDTRNEFLSINGWTENSNIIAIDLIRIFYNYGLYEIIYTDINRDGMMQGLNIKSILKFAQEGGLPVIASGGVRDMTDIFELLNATKISSINGVIIGRAIYEGNINLTEAQKLVDNFKK</sequence>
<dbReference type="Proteomes" id="UP000032420">
    <property type="component" value="Chromosome I"/>
</dbReference>
<feature type="active site" description="Proton donor" evidence="9">
    <location>
        <position position="130"/>
    </location>
</feature>
<evidence type="ECO:0000256" key="5">
    <source>
        <dbReference type="ARBA" id="ARBA00022490"/>
    </source>
</evidence>
<dbReference type="InterPro" id="IPR044524">
    <property type="entry name" value="Isoase_HisA-like"/>
</dbReference>
<organism evidence="12 13">
    <name type="scientific">Candidatus Johnevansia muelleri</name>
    <dbReference type="NCBI Taxonomy" id="1495769"/>
    <lineage>
        <taxon>Bacteria</taxon>
        <taxon>Pseudomonadati</taxon>
        <taxon>Pseudomonadota</taxon>
        <taxon>Gammaproteobacteria</taxon>
        <taxon>Candidatus Johnevansiales</taxon>
        <taxon>Candidatus Johnevansiaceae</taxon>
        <taxon>Candidatus Johnevansia</taxon>
    </lineage>
</organism>
<dbReference type="GO" id="GO:0005737">
    <property type="term" value="C:cytoplasm"/>
    <property type="evidence" value="ECO:0007669"/>
    <property type="project" value="UniProtKB-SubCell"/>
</dbReference>
<dbReference type="CDD" id="cd04732">
    <property type="entry name" value="HisA"/>
    <property type="match status" value="1"/>
</dbReference>
<gene>
    <name evidence="9 12" type="primary">hisA</name>
    <name evidence="12" type="ORF">CEM_016</name>
</gene>
<dbReference type="STRING" id="1495769.CEM_016"/>
<dbReference type="GO" id="GO:0003949">
    <property type="term" value="F:1-(5-phosphoribosyl)-5-[(5-phosphoribosylamino)methylideneamino]imidazole-4-carboxamide isomerase activity"/>
    <property type="evidence" value="ECO:0007669"/>
    <property type="project" value="UniProtKB-UniRule"/>
</dbReference>
<comment type="pathway">
    <text evidence="3 9 11">Amino-acid biosynthesis; L-histidine biosynthesis; L-histidine from 5-phospho-alpha-D-ribose 1-diphosphate: step 4/9.</text>
</comment>
<dbReference type="Gene3D" id="3.20.20.70">
    <property type="entry name" value="Aldolase class I"/>
    <property type="match status" value="1"/>
</dbReference>
<dbReference type="OrthoDB" id="9807749at2"/>
<evidence type="ECO:0000256" key="6">
    <source>
        <dbReference type="ARBA" id="ARBA00022605"/>
    </source>
</evidence>
<evidence type="ECO:0000256" key="11">
    <source>
        <dbReference type="RuleBase" id="RU003658"/>
    </source>
</evidence>
<keyword evidence="5 9" id="KW-0963">Cytoplasm</keyword>
<name>A0A078KHL0_9GAMM</name>
<dbReference type="InterPro" id="IPR006063">
    <property type="entry name" value="HisA_bact_arch"/>
</dbReference>
<dbReference type="UniPathway" id="UPA00031">
    <property type="reaction ID" value="UER00009"/>
</dbReference>
<dbReference type="EC" id="5.3.1.16" evidence="9 11"/>
<keyword evidence="13" id="KW-1185">Reference proteome</keyword>
<dbReference type="HAMAP" id="MF_01014">
    <property type="entry name" value="HisA"/>
    <property type="match status" value="1"/>
</dbReference>
<dbReference type="HOGENOM" id="CLU_048577_1_1_6"/>
<dbReference type="Pfam" id="PF00977">
    <property type="entry name" value="His_biosynth"/>
    <property type="match status" value="1"/>
</dbReference>
<accession>A0A078KHL0</accession>
<dbReference type="PANTHER" id="PTHR43090">
    <property type="entry name" value="1-(5-PHOSPHORIBOSYL)-5-[(5-PHOSPHORIBOSYLAMINO)METHYLIDENEAMINO] IMIDAZOLE-4-CARBOXAMIDE ISOMERASE"/>
    <property type="match status" value="1"/>
</dbReference>
<dbReference type="PATRIC" id="fig|1495769.3.peg.11"/>
<comment type="similarity">
    <text evidence="4 9 10">Belongs to the HisA/HisF family.</text>
</comment>
<feature type="active site" description="Proton acceptor" evidence="9">
    <location>
        <position position="8"/>
    </location>
</feature>
<dbReference type="AlphaFoldDB" id="A0A078KHL0"/>
<keyword evidence="8 9" id="KW-0413">Isomerase</keyword>
<reference evidence="13" key="1">
    <citation type="submission" date="2014-07" db="EMBL/GenBank/DDBJ databases">
        <authorList>
            <person name="Santos-Garcia D."/>
        </authorList>
    </citation>
    <scope>NUCLEOTIDE SEQUENCE [LARGE SCALE GENOMIC DNA]</scope>
</reference>
<evidence type="ECO:0000256" key="7">
    <source>
        <dbReference type="ARBA" id="ARBA00023102"/>
    </source>
</evidence>
<dbReference type="KEGG" id="eme:CEM_016"/>
<dbReference type="EMBL" id="LM655252">
    <property type="protein sequence ID" value="CDZ16289.1"/>
    <property type="molecule type" value="Genomic_DNA"/>
</dbReference>
<keyword evidence="6 9" id="KW-0028">Amino-acid biosynthesis</keyword>
<dbReference type="NCBIfam" id="TIGR00007">
    <property type="entry name" value="1-(5-phosphoribosyl)-5-[(5-phosphoribosylamino)methylideneamino]imidazole-4-carboxamide isomerase"/>
    <property type="match status" value="1"/>
</dbReference>
<evidence type="ECO:0000313" key="12">
    <source>
        <dbReference type="EMBL" id="CDZ16289.1"/>
    </source>
</evidence>
<dbReference type="InterPro" id="IPR006062">
    <property type="entry name" value="His_biosynth"/>
</dbReference>
<evidence type="ECO:0000256" key="10">
    <source>
        <dbReference type="RuleBase" id="RU003657"/>
    </source>
</evidence>
<evidence type="ECO:0000256" key="1">
    <source>
        <dbReference type="ARBA" id="ARBA00000901"/>
    </source>
</evidence>
<proteinExistence type="inferred from homology"/>
<evidence type="ECO:0000256" key="9">
    <source>
        <dbReference type="HAMAP-Rule" id="MF_01014"/>
    </source>
</evidence>
<dbReference type="FunFam" id="3.20.20.70:FF:000009">
    <property type="entry name" value="1-(5-phosphoribosyl)-5-[(5-phosphoribosylamino)methylideneamino] imidazole-4-carboxamide isomerase"/>
    <property type="match status" value="1"/>
</dbReference>
<dbReference type="GO" id="GO:0000105">
    <property type="term" value="P:L-histidine biosynthetic process"/>
    <property type="evidence" value="ECO:0007669"/>
    <property type="project" value="UniProtKB-UniRule"/>
</dbReference>
<evidence type="ECO:0000313" key="13">
    <source>
        <dbReference type="Proteomes" id="UP000032420"/>
    </source>
</evidence>
<protein>
    <recommendedName>
        <fullName evidence="9 11">1-(5-phosphoribosyl)-5-[(5-phosphoribosylamino)methylideneamino] imidazole-4-carboxamide isomerase</fullName>
        <ecNumber evidence="9 11">5.3.1.16</ecNumber>
    </recommendedName>
    <alternativeName>
        <fullName evidence="9">Phosphoribosylformimino-5-aminoimidazole carboxamide ribotide isomerase</fullName>
    </alternativeName>
</protein>
<dbReference type="InterPro" id="IPR011060">
    <property type="entry name" value="RibuloseP-bd_barrel"/>
</dbReference>
<comment type="subcellular location">
    <subcellularLocation>
        <location evidence="2 9 11">Cytoplasm</location>
    </subcellularLocation>
</comment>
<evidence type="ECO:0000256" key="2">
    <source>
        <dbReference type="ARBA" id="ARBA00004496"/>
    </source>
</evidence>
<dbReference type="GO" id="GO:0000162">
    <property type="term" value="P:L-tryptophan biosynthetic process"/>
    <property type="evidence" value="ECO:0007669"/>
    <property type="project" value="TreeGrafter"/>
</dbReference>
<evidence type="ECO:0000256" key="8">
    <source>
        <dbReference type="ARBA" id="ARBA00023235"/>
    </source>
</evidence>
<evidence type="ECO:0000256" key="3">
    <source>
        <dbReference type="ARBA" id="ARBA00005133"/>
    </source>
</evidence>
<dbReference type="SUPFAM" id="SSF51366">
    <property type="entry name" value="Ribulose-phoshate binding barrel"/>
    <property type="match status" value="1"/>
</dbReference>
<comment type="catalytic activity">
    <reaction evidence="1 9 11">
        <text>1-(5-phospho-beta-D-ribosyl)-5-[(5-phospho-beta-D-ribosylamino)methylideneamino]imidazole-4-carboxamide = 5-[(5-phospho-1-deoxy-D-ribulos-1-ylimino)methylamino]-1-(5-phospho-beta-D-ribosyl)imidazole-4-carboxamide</text>
        <dbReference type="Rhea" id="RHEA:15469"/>
        <dbReference type="ChEBI" id="CHEBI:58435"/>
        <dbReference type="ChEBI" id="CHEBI:58525"/>
        <dbReference type="EC" id="5.3.1.16"/>
    </reaction>
</comment>
<keyword evidence="7 9" id="KW-0368">Histidine biosynthesis</keyword>
<dbReference type="PANTHER" id="PTHR43090:SF2">
    <property type="entry name" value="1-(5-PHOSPHORIBOSYL)-5-[(5-PHOSPHORIBOSYLAMINO)METHYLIDENEAMINO] IMIDAZOLE-4-CARBOXAMIDE ISOMERASE"/>
    <property type="match status" value="1"/>
</dbReference>
<evidence type="ECO:0000256" key="4">
    <source>
        <dbReference type="ARBA" id="ARBA00009667"/>
    </source>
</evidence>
<dbReference type="InterPro" id="IPR013785">
    <property type="entry name" value="Aldolase_TIM"/>
</dbReference>
<dbReference type="InterPro" id="IPR023016">
    <property type="entry name" value="HisA/PriA"/>
</dbReference>